<evidence type="ECO:0000313" key="3">
    <source>
        <dbReference type="Proteomes" id="UP000176645"/>
    </source>
</evidence>
<protein>
    <recommendedName>
        <fullName evidence="1">mRNA interferase</fullName>
        <ecNumber evidence="1">3.1.-.-</ecNumber>
    </recommendedName>
</protein>
<evidence type="ECO:0000256" key="1">
    <source>
        <dbReference type="PIRNR" id="PIRNR033490"/>
    </source>
</evidence>
<reference evidence="2 3" key="1">
    <citation type="journal article" date="2016" name="Nat. Commun.">
        <title>Thousands of microbial genomes shed light on interconnected biogeochemical processes in an aquifer system.</title>
        <authorList>
            <person name="Anantharaman K."/>
            <person name="Brown C.T."/>
            <person name="Hug L.A."/>
            <person name="Sharon I."/>
            <person name="Castelle C.J."/>
            <person name="Probst A.J."/>
            <person name="Thomas B.C."/>
            <person name="Singh A."/>
            <person name="Wilkins M.J."/>
            <person name="Karaoz U."/>
            <person name="Brodie E.L."/>
            <person name="Williams K.H."/>
            <person name="Hubbard S.S."/>
            <person name="Banfield J.F."/>
        </authorList>
    </citation>
    <scope>NUCLEOTIDE SEQUENCE [LARGE SCALE GENOMIC DNA]</scope>
</reference>
<dbReference type="GO" id="GO:0016787">
    <property type="term" value="F:hydrolase activity"/>
    <property type="evidence" value="ECO:0007669"/>
    <property type="project" value="UniProtKB-KW"/>
</dbReference>
<name>A0A1G1WJE1_9BACT</name>
<evidence type="ECO:0000313" key="2">
    <source>
        <dbReference type="EMBL" id="OGY27829.1"/>
    </source>
</evidence>
<accession>A0A1G1WJE1</accession>
<dbReference type="Gene3D" id="2.30.30.110">
    <property type="match status" value="1"/>
</dbReference>
<gene>
    <name evidence="2" type="ORF">A2Z42_02870</name>
</gene>
<comment type="function">
    <text evidence="1">Toxic component of a type II toxin-antitoxin (TA) system.</text>
</comment>
<dbReference type="SUPFAM" id="SSF50118">
    <property type="entry name" value="Cell growth inhibitor/plasmid maintenance toxic component"/>
    <property type="match status" value="1"/>
</dbReference>
<keyword evidence="1" id="KW-0255">Endonuclease</keyword>
<dbReference type="PANTHER" id="PTHR33988:SF2">
    <property type="entry name" value="ENDORIBONUCLEASE MAZF"/>
    <property type="match status" value="1"/>
</dbReference>
<dbReference type="GO" id="GO:0016075">
    <property type="term" value="P:rRNA catabolic process"/>
    <property type="evidence" value="ECO:0007669"/>
    <property type="project" value="TreeGrafter"/>
</dbReference>
<dbReference type="Proteomes" id="UP000176645">
    <property type="component" value="Unassembled WGS sequence"/>
</dbReference>
<dbReference type="PIRSF" id="PIRSF033490">
    <property type="entry name" value="MazF"/>
    <property type="match status" value="1"/>
</dbReference>
<dbReference type="GO" id="GO:0006402">
    <property type="term" value="P:mRNA catabolic process"/>
    <property type="evidence" value="ECO:0007669"/>
    <property type="project" value="TreeGrafter"/>
</dbReference>
<comment type="caution">
    <text evidence="2">The sequence shown here is derived from an EMBL/GenBank/DDBJ whole genome shotgun (WGS) entry which is preliminary data.</text>
</comment>
<dbReference type="GO" id="GO:0004521">
    <property type="term" value="F:RNA endonuclease activity"/>
    <property type="evidence" value="ECO:0007669"/>
    <property type="project" value="TreeGrafter"/>
</dbReference>
<dbReference type="Pfam" id="PF02452">
    <property type="entry name" value="PemK_toxin"/>
    <property type="match status" value="1"/>
</dbReference>
<proteinExistence type="inferred from homology"/>
<dbReference type="AlphaFoldDB" id="A0A1G1WJE1"/>
<dbReference type="InterPro" id="IPR011067">
    <property type="entry name" value="Plasmid_toxin/cell-grow_inhib"/>
</dbReference>
<dbReference type="PANTHER" id="PTHR33988">
    <property type="entry name" value="ENDORIBONUCLEASE MAZF-RELATED"/>
    <property type="match status" value="1"/>
</dbReference>
<organism evidence="2 3">
    <name type="scientific">Candidatus Woykebacteria bacterium RBG_19FT_COMBO_43_10</name>
    <dbReference type="NCBI Taxonomy" id="1802598"/>
    <lineage>
        <taxon>Bacteria</taxon>
        <taxon>Candidatus Woykeibacteriota</taxon>
    </lineage>
</organism>
<dbReference type="EMBL" id="MHCU01000021">
    <property type="protein sequence ID" value="OGY27829.1"/>
    <property type="molecule type" value="Genomic_DNA"/>
</dbReference>
<keyword evidence="1" id="KW-0378">Hydrolase</keyword>
<sequence>MVIKRGEIYSTNLLEKDTKGAEMGKIRPALVVQANDWNDILPSTIIVPVTSQLPGHVSARSVVLEKGKSGLDKDSNIVFSQIRAIDKSRLGKKIGELQAERMKAVDKALSLTLGLEPID</sequence>
<keyword evidence="1" id="KW-0540">Nuclease</keyword>
<comment type="similarity">
    <text evidence="1">Belongs to the PemK/MazF family.</text>
</comment>
<dbReference type="GO" id="GO:0003677">
    <property type="term" value="F:DNA binding"/>
    <property type="evidence" value="ECO:0007669"/>
    <property type="project" value="InterPro"/>
</dbReference>
<dbReference type="InterPro" id="IPR003477">
    <property type="entry name" value="PemK-like"/>
</dbReference>
<dbReference type="EC" id="3.1.-.-" evidence="1"/>